<dbReference type="Proteomes" id="UP000001396">
    <property type="component" value="Unassembled WGS sequence"/>
</dbReference>
<evidence type="ECO:0000313" key="1">
    <source>
        <dbReference type="EMBL" id="EFA84985.1"/>
    </source>
</evidence>
<sequence length="114" mass="13583">MEGDKLLDFLNLKTLTNFILIYDRYFKAVNDGDEVTQCKCVEFFVSYHNKHKYTHHFDVNGYIKLIVEVFFGSSEKAFKKLTNLKCLHQTSIQLDIYKRIITDTRAIYRKKLTF</sequence>
<dbReference type="AlphaFoldDB" id="D3B111"/>
<accession>D3B111</accession>
<organism evidence="1 2">
    <name type="scientific">Heterostelium pallidum (strain ATCC 26659 / Pp 5 / PN500)</name>
    <name type="common">Cellular slime mold</name>
    <name type="synonym">Polysphondylium pallidum</name>
    <dbReference type="NCBI Taxonomy" id="670386"/>
    <lineage>
        <taxon>Eukaryota</taxon>
        <taxon>Amoebozoa</taxon>
        <taxon>Evosea</taxon>
        <taxon>Eumycetozoa</taxon>
        <taxon>Dictyostelia</taxon>
        <taxon>Acytosteliales</taxon>
        <taxon>Acytosteliaceae</taxon>
        <taxon>Heterostelium</taxon>
    </lineage>
</organism>
<evidence type="ECO:0000313" key="2">
    <source>
        <dbReference type="Proteomes" id="UP000001396"/>
    </source>
</evidence>
<protein>
    <submittedName>
        <fullName evidence="1">Uncharacterized protein</fullName>
    </submittedName>
</protein>
<gene>
    <name evidence="1" type="ORF">PPL_01979</name>
</gene>
<dbReference type="GeneID" id="31357505"/>
<keyword evidence="2" id="KW-1185">Reference proteome</keyword>
<dbReference type="RefSeq" id="XP_020437095.1">
    <property type="nucleotide sequence ID" value="XM_020572978.1"/>
</dbReference>
<proteinExistence type="predicted"/>
<reference evidence="1 2" key="1">
    <citation type="journal article" date="2011" name="Genome Res.">
        <title>Phylogeny-wide analysis of social amoeba genomes highlights ancient origins for complex intercellular communication.</title>
        <authorList>
            <person name="Heidel A.J."/>
            <person name="Lawal H.M."/>
            <person name="Felder M."/>
            <person name="Schilde C."/>
            <person name="Helps N.R."/>
            <person name="Tunggal B."/>
            <person name="Rivero F."/>
            <person name="John U."/>
            <person name="Schleicher M."/>
            <person name="Eichinger L."/>
            <person name="Platzer M."/>
            <person name="Noegel A.A."/>
            <person name="Schaap P."/>
            <person name="Gloeckner G."/>
        </authorList>
    </citation>
    <scope>NUCLEOTIDE SEQUENCE [LARGE SCALE GENOMIC DNA]</scope>
    <source>
        <strain evidence="2">ATCC 26659 / Pp 5 / PN500</strain>
    </source>
</reference>
<comment type="caution">
    <text evidence="1">The sequence shown here is derived from an EMBL/GenBank/DDBJ whole genome shotgun (WGS) entry which is preliminary data.</text>
</comment>
<name>D3B111_HETP5</name>
<dbReference type="EMBL" id="ADBJ01000008">
    <property type="protein sequence ID" value="EFA84985.1"/>
    <property type="molecule type" value="Genomic_DNA"/>
</dbReference>
<dbReference type="InParanoid" id="D3B111"/>